<keyword evidence="6" id="KW-0808">Transferase</keyword>
<dbReference type="EC" id="2.8.1.14" evidence="4"/>
<keyword evidence="7" id="KW-0819">tRNA processing</keyword>
<dbReference type="CDD" id="cd01998">
    <property type="entry name" value="MnmA_TRMU-like"/>
    <property type="match status" value="1"/>
</dbReference>
<gene>
    <name evidence="15" type="primary">CSON008644</name>
</gene>
<dbReference type="GO" id="GO:0005739">
    <property type="term" value="C:mitochondrion"/>
    <property type="evidence" value="ECO:0007669"/>
    <property type="project" value="UniProtKB-SubCell"/>
</dbReference>
<evidence type="ECO:0000313" key="16">
    <source>
        <dbReference type="EMBL" id="SSX23288.1"/>
    </source>
</evidence>
<evidence type="ECO:0000256" key="4">
    <source>
        <dbReference type="ARBA" id="ARBA00011953"/>
    </source>
</evidence>
<reference evidence="15" key="1">
    <citation type="submission" date="2018-04" db="EMBL/GenBank/DDBJ databases">
        <authorList>
            <person name="Go L.Y."/>
            <person name="Mitchell J.A."/>
        </authorList>
    </citation>
    <scope>NUCLEOTIDE SEQUENCE</scope>
    <source>
        <tissue evidence="15">Whole organism</tissue>
    </source>
</reference>
<accession>A0A336KEP6</accession>
<evidence type="ECO:0000256" key="12">
    <source>
        <dbReference type="ARBA" id="ARBA00049564"/>
    </source>
</evidence>
<dbReference type="InterPro" id="IPR046885">
    <property type="entry name" value="MnmA-like_C"/>
</dbReference>
<dbReference type="NCBIfam" id="NF001138">
    <property type="entry name" value="PRK00143.1"/>
    <property type="match status" value="1"/>
</dbReference>
<comment type="similarity">
    <text evidence="3">Belongs to the MnmA/TRMU family.</text>
</comment>
<dbReference type="FunFam" id="2.30.30.280:FF:000001">
    <property type="entry name" value="tRNA-specific 2-thiouridylase MnmA"/>
    <property type="match status" value="1"/>
</dbReference>
<dbReference type="OMA" id="PFYVWDL"/>
<dbReference type="InterPro" id="IPR004506">
    <property type="entry name" value="MnmA-like"/>
</dbReference>
<evidence type="ECO:0000313" key="15">
    <source>
        <dbReference type="EMBL" id="SSX02921.1"/>
    </source>
</evidence>
<dbReference type="GO" id="GO:0061708">
    <property type="term" value="F:tRNA-5-taurinomethyluridine 2-sulfurtransferase"/>
    <property type="evidence" value="ECO:0007669"/>
    <property type="project" value="UniProtKB-EC"/>
</dbReference>
<dbReference type="GO" id="GO:0005524">
    <property type="term" value="F:ATP binding"/>
    <property type="evidence" value="ECO:0007669"/>
    <property type="project" value="UniProtKB-KW"/>
</dbReference>
<evidence type="ECO:0000256" key="1">
    <source>
        <dbReference type="ARBA" id="ARBA00003986"/>
    </source>
</evidence>
<comment type="function">
    <text evidence="1">Catalyzes the 2-thiolation of uridine at the wobble position (U34) of mitochondrial tRNA(Lys), tRNA(Glu) and tRNA(Gln). Required for the formation of 5-taurinomethyl-2-thiouridine (tm5s2U) of mitochondrial tRNA(Lys), tRNA(Glu), and tRNA(Gln) at the wobble position. ATP is required to activate the C2 atom of the wobble base.</text>
</comment>
<feature type="domain" description="tRNA-specific 2-thiouridylase MnmA-like C-terminal" evidence="13">
    <location>
        <begin position="285"/>
        <end position="362"/>
    </location>
</feature>
<dbReference type="FunFam" id="3.40.50.620:FF:000104">
    <property type="entry name" value="Mitochondrial tRNA-specific 2-thiouridylase 1"/>
    <property type="match status" value="1"/>
</dbReference>
<evidence type="ECO:0000259" key="13">
    <source>
        <dbReference type="Pfam" id="PF20258"/>
    </source>
</evidence>
<dbReference type="Pfam" id="PF20259">
    <property type="entry name" value="tRNA_Me_trans_M"/>
    <property type="match status" value="1"/>
</dbReference>
<name>A0A336KEP6_CULSO</name>
<protein>
    <recommendedName>
        <fullName evidence="4">tRNA-5-taurinomethyluridine 2-sulfurtransferase</fullName>
        <ecNumber evidence="4">2.8.1.14</ecNumber>
    </recommendedName>
</protein>
<evidence type="ECO:0000256" key="7">
    <source>
        <dbReference type="ARBA" id="ARBA00022694"/>
    </source>
</evidence>
<dbReference type="Gene3D" id="3.40.50.620">
    <property type="entry name" value="HUPs"/>
    <property type="match status" value="1"/>
</dbReference>
<evidence type="ECO:0000256" key="10">
    <source>
        <dbReference type="ARBA" id="ARBA00022884"/>
    </source>
</evidence>
<dbReference type="SUPFAM" id="SSF52402">
    <property type="entry name" value="Adenine nucleotide alpha hydrolases-like"/>
    <property type="match status" value="1"/>
</dbReference>
<evidence type="ECO:0000256" key="3">
    <source>
        <dbReference type="ARBA" id="ARBA00006191"/>
    </source>
</evidence>
<sequence length="386" mass="44373">MFKKVILGVSGGVDSAVSAYLLKMRGFQVQGIFLKNWDEIDETGKCSGEADFADAEYVCDFLGIPLQRLNFEKHYWNQVFEDFLKDYHDGLTPNPDILCNKNIKFNLFFNHAMKKYKGDAFATGHYARSSFGSFLEKFDPDKNVKLLQAVDKFKDQTFFLSQIKQEALRYTMFPVGELNKIEVKEIAARLGWDRILEKRESVGVCFIGRRNFQEFISDYIDDAPGDFIDFDTGQKVGTHRGIHTWTIGQRCHIGGYKKPYFVHSKDKSTKRIYVVSGTDHAGLFSDTILTQEPAWINVPEFKRNIFECKFRFQHTKPLTGCLIYRLPNEKLLVQLKKPLRAITPGQYAVFYTDDECLGSARIQKPILNYGTSISNENIELKENSNS</sequence>
<dbReference type="EMBL" id="UFQT01000328">
    <property type="protein sequence ID" value="SSX23288.1"/>
    <property type="molecule type" value="Genomic_DNA"/>
</dbReference>
<dbReference type="Pfam" id="PF03054">
    <property type="entry name" value="tRNA_Me_trans"/>
    <property type="match status" value="1"/>
</dbReference>
<evidence type="ECO:0000256" key="5">
    <source>
        <dbReference type="ARBA" id="ARBA00022555"/>
    </source>
</evidence>
<dbReference type="GO" id="GO:0002143">
    <property type="term" value="P:tRNA wobble position uridine thiolation"/>
    <property type="evidence" value="ECO:0007669"/>
    <property type="project" value="TreeGrafter"/>
</dbReference>
<dbReference type="InterPro" id="IPR023382">
    <property type="entry name" value="MnmA-like_central_sf"/>
</dbReference>
<dbReference type="VEuPathDB" id="VectorBase:CSON008644"/>
<dbReference type="AlphaFoldDB" id="A0A336KEP6"/>
<evidence type="ECO:0000256" key="11">
    <source>
        <dbReference type="ARBA" id="ARBA00023157"/>
    </source>
</evidence>
<proteinExistence type="inferred from homology"/>
<evidence type="ECO:0000256" key="9">
    <source>
        <dbReference type="ARBA" id="ARBA00022840"/>
    </source>
</evidence>
<evidence type="ECO:0000259" key="14">
    <source>
        <dbReference type="Pfam" id="PF20259"/>
    </source>
</evidence>
<dbReference type="PANTHER" id="PTHR11933">
    <property type="entry name" value="TRNA 5-METHYLAMINOMETHYL-2-THIOURIDYLATE -METHYLTRANSFERASE"/>
    <property type="match status" value="1"/>
</dbReference>
<dbReference type="Pfam" id="PF20258">
    <property type="entry name" value="tRNA_Me_trans_C"/>
    <property type="match status" value="1"/>
</dbReference>
<dbReference type="PANTHER" id="PTHR11933:SF5">
    <property type="entry name" value="MITOCHONDRIAL TRNA-SPECIFIC 2-THIOURIDYLASE 1"/>
    <property type="match status" value="1"/>
</dbReference>
<dbReference type="GO" id="GO:0000049">
    <property type="term" value="F:tRNA binding"/>
    <property type="evidence" value="ECO:0007669"/>
    <property type="project" value="UniProtKB-KW"/>
</dbReference>
<dbReference type="InterPro" id="IPR014729">
    <property type="entry name" value="Rossmann-like_a/b/a_fold"/>
</dbReference>
<dbReference type="Gene3D" id="2.40.30.10">
    <property type="entry name" value="Translation factors"/>
    <property type="match status" value="1"/>
</dbReference>
<dbReference type="EMBL" id="UFQS01000328">
    <property type="protein sequence ID" value="SSX02921.1"/>
    <property type="molecule type" value="Genomic_DNA"/>
</dbReference>
<keyword evidence="5" id="KW-0820">tRNA-binding</keyword>
<keyword evidence="9" id="KW-0067">ATP-binding</keyword>
<comment type="subcellular location">
    <subcellularLocation>
        <location evidence="2">Mitochondrion</location>
    </subcellularLocation>
</comment>
<dbReference type="HAMAP" id="MF_00144">
    <property type="entry name" value="tRNA_thiouridyl_MnmA"/>
    <property type="match status" value="1"/>
</dbReference>
<dbReference type="InterPro" id="IPR046884">
    <property type="entry name" value="MnmA-like_central"/>
</dbReference>
<reference evidence="16" key="2">
    <citation type="submission" date="2018-07" db="EMBL/GenBank/DDBJ databases">
        <authorList>
            <person name="Quirk P.G."/>
            <person name="Krulwich T.A."/>
        </authorList>
    </citation>
    <scope>NUCLEOTIDE SEQUENCE</scope>
</reference>
<feature type="domain" description="tRNA-specific 2-thiouridylase MnmA-like central" evidence="14">
    <location>
        <begin position="213"/>
        <end position="275"/>
    </location>
</feature>
<organism evidence="15">
    <name type="scientific">Culicoides sonorensis</name>
    <name type="common">Biting midge</name>
    <dbReference type="NCBI Taxonomy" id="179676"/>
    <lineage>
        <taxon>Eukaryota</taxon>
        <taxon>Metazoa</taxon>
        <taxon>Ecdysozoa</taxon>
        <taxon>Arthropoda</taxon>
        <taxon>Hexapoda</taxon>
        <taxon>Insecta</taxon>
        <taxon>Pterygota</taxon>
        <taxon>Neoptera</taxon>
        <taxon>Endopterygota</taxon>
        <taxon>Diptera</taxon>
        <taxon>Nematocera</taxon>
        <taxon>Chironomoidea</taxon>
        <taxon>Ceratopogonidae</taxon>
        <taxon>Ceratopogoninae</taxon>
        <taxon>Culicoides</taxon>
        <taxon>Monoculicoides</taxon>
    </lineage>
</organism>
<keyword evidence="11" id="KW-1015">Disulfide bond</keyword>
<evidence type="ECO:0000256" key="2">
    <source>
        <dbReference type="ARBA" id="ARBA00004173"/>
    </source>
</evidence>
<keyword evidence="8" id="KW-0547">Nucleotide-binding</keyword>
<comment type="catalytic activity">
    <reaction evidence="12">
        <text>5-taurinomethyluridine(34) in tRNA + S-sulfanyl-L-cysteinyl-[protein] + AH2 + ATP = 5-taurinomethyl-2-thiouridine(34) in tRNA + L-cysteinyl-[protein] + A + AMP + diphosphate + H(+)</text>
        <dbReference type="Rhea" id="RHEA:47040"/>
        <dbReference type="Rhea" id="RHEA-COMP:10131"/>
        <dbReference type="Rhea" id="RHEA-COMP:11726"/>
        <dbReference type="Rhea" id="RHEA-COMP:11732"/>
        <dbReference type="Rhea" id="RHEA-COMP:11733"/>
        <dbReference type="ChEBI" id="CHEBI:13193"/>
        <dbReference type="ChEBI" id="CHEBI:15378"/>
        <dbReference type="ChEBI" id="CHEBI:17499"/>
        <dbReference type="ChEBI" id="CHEBI:29950"/>
        <dbReference type="ChEBI" id="CHEBI:30616"/>
        <dbReference type="ChEBI" id="CHEBI:33019"/>
        <dbReference type="ChEBI" id="CHEBI:61963"/>
        <dbReference type="ChEBI" id="CHEBI:87171"/>
        <dbReference type="ChEBI" id="CHEBI:87172"/>
        <dbReference type="ChEBI" id="CHEBI:456215"/>
        <dbReference type="EC" id="2.8.1.14"/>
    </reaction>
</comment>
<evidence type="ECO:0000256" key="6">
    <source>
        <dbReference type="ARBA" id="ARBA00022679"/>
    </source>
</evidence>
<dbReference type="Gene3D" id="2.30.30.280">
    <property type="entry name" value="Adenine nucleotide alpha hydrolases-like domains"/>
    <property type="match status" value="1"/>
</dbReference>
<evidence type="ECO:0000256" key="8">
    <source>
        <dbReference type="ARBA" id="ARBA00022741"/>
    </source>
</evidence>
<dbReference type="NCBIfam" id="TIGR00420">
    <property type="entry name" value="trmU"/>
    <property type="match status" value="1"/>
</dbReference>
<keyword evidence="10" id="KW-0694">RNA-binding</keyword>